<evidence type="ECO:0000313" key="14">
    <source>
        <dbReference type="WBParaSite" id="L893_g26681.t1"/>
    </source>
</evidence>
<dbReference type="FunFam" id="3.30.428.10:FF:000006">
    <property type="entry name" value="m7GpppX diphosphatase"/>
    <property type="match status" value="1"/>
</dbReference>
<evidence type="ECO:0000256" key="11">
    <source>
        <dbReference type="PIRSR" id="PIRSR028973-1"/>
    </source>
</evidence>
<feature type="binding site" evidence="12">
    <location>
        <position position="143"/>
    </location>
    <ligand>
        <name>substrate</name>
    </ligand>
</feature>
<dbReference type="GO" id="GO:0000932">
    <property type="term" value="C:P-body"/>
    <property type="evidence" value="ECO:0007669"/>
    <property type="project" value="TreeGrafter"/>
</dbReference>
<dbReference type="Gene3D" id="3.30.200.40">
    <property type="entry name" value="Scavenger mRNA decapping enzyme, N-terminal domain"/>
    <property type="match status" value="1"/>
</dbReference>
<evidence type="ECO:0000256" key="12">
    <source>
        <dbReference type="PIRSR" id="PIRSR028973-2"/>
    </source>
</evidence>
<feature type="binding site" evidence="12">
    <location>
        <position position="173"/>
    </location>
    <ligand>
        <name>substrate</name>
    </ligand>
</feature>
<dbReference type="GO" id="GO:0000340">
    <property type="term" value="F:RNA 7-methylguanosine cap binding"/>
    <property type="evidence" value="ECO:0007669"/>
    <property type="project" value="UniProtKB-UniRule"/>
</dbReference>
<evidence type="ECO:0000313" key="13">
    <source>
        <dbReference type="Proteomes" id="UP000095287"/>
    </source>
</evidence>
<dbReference type="InterPro" id="IPR008594">
    <property type="entry name" value="DcpS/DCS2"/>
</dbReference>
<sequence>MPSECDAPSASEAGLASLEGFTFKEVLNSDITRKSIFVLLEKDGKNAILICDKQPFAENPLEAEKWIKGSKMNLLVKNDIYGNYEQEIPAKLNGVKSTLIYPATEKHVLKYRAQDRYLIAETGVDYETITLPHILESNLSVQWVYNCLDHKSEQDRLIFEDPDEHNGFQLYPDLKWNGETMENLYCQALVRRRGIKSVRDLTADDIPLLENVLEKSKKAIRERYGVNPAQIKAYFHYQPSFYHLHMHLVKVGYDAPGGSMYSIPVEVAIGNLRIAGDYYKRATLPFMGKALDPLCQKFKAAGKIDF</sequence>
<evidence type="ECO:0000256" key="6">
    <source>
        <dbReference type="ARBA" id="ARBA00023242"/>
    </source>
</evidence>
<dbReference type="FunFam" id="3.30.200.40:FF:000003">
    <property type="entry name" value="m7GpppX diphosphatase"/>
    <property type="match status" value="1"/>
</dbReference>
<accession>A0A1I7ZJ11</accession>
<evidence type="ECO:0000256" key="1">
    <source>
        <dbReference type="ARBA" id="ARBA00004123"/>
    </source>
</evidence>
<dbReference type="EC" id="3.6.1.59" evidence="3 10"/>
<protein>
    <recommendedName>
        <fullName evidence="4 10">m7GpppX diphosphatase</fullName>
        <ecNumber evidence="3 10">3.6.1.59</ecNumber>
    </recommendedName>
</protein>
<evidence type="ECO:0000256" key="3">
    <source>
        <dbReference type="ARBA" id="ARBA00012520"/>
    </source>
</evidence>
<reference evidence="14" key="1">
    <citation type="submission" date="2016-11" db="UniProtKB">
        <authorList>
            <consortium name="WormBaseParasite"/>
        </authorList>
    </citation>
    <scope>IDENTIFICATION</scope>
</reference>
<dbReference type="Pfam" id="PF11969">
    <property type="entry name" value="DcpS_C"/>
    <property type="match status" value="1"/>
</dbReference>
<dbReference type="InterPro" id="IPR011145">
    <property type="entry name" value="Scavenger_mRNA_decap_enz_N"/>
</dbReference>
<comment type="catalytic activity">
    <reaction evidence="8">
        <text>a 5'-end (N(2),N(2),N(7)-trimethyl 5'-triphosphoguanosine)-ribonucleoside in mRNA + H2O = (N(2),N(2),N(7))-trimethyl-GMP + a 5'-end diphospho-ribonucleoside in mRNA + 2 H(+)</text>
        <dbReference type="Rhea" id="RHEA:65384"/>
        <dbReference type="Rhea" id="RHEA-COMP:17165"/>
        <dbReference type="Rhea" id="RHEA-COMP:17171"/>
        <dbReference type="ChEBI" id="CHEBI:15377"/>
        <dbReference type="ChEBI" id="CHEBI:15378"/>
        <dbReference type="ChEBI" id="CHEBI:74434"/>
        <dbReference type="ChEBI" id="CHEBI:167616"/>
        <dbReference type="ChEBI" id="CHEBI:167623"/>
        <dbReference type="EC" id="3.6.1.59"/>
    </reaction>
</comment>
<feature type="active site" description="Nucleophile" evidence="11">
    <location>
        <position position="245"/>
    </location>
</feature>
<feature type="binding site" evidence="12">
    <location>
        <position position="175"/>
    </location>
    <ligand>
        <name>substrate</name>
    </ligand>
</feature>
<dbReference type="GO" id="GO:0000290">
    <property type="term" value="P:deadenylation-dependent decapping of nuclear-transcribed mRNA"/>
    <property type="evidence" value="ECO:0007669"/>
    <property type="project" value="UniProtKB-UniRule"/>
</dbReference>
<dbReference type="AlphaFoldDB" id="A0A1I7ZJ11"/>
<dbReference type="Pfam" id="PF05652">
    <property type="entry name" value="DcpS"/>
    <property type="match status" value="1"/>
</dbReference>
<evidence type="ECO:0000256" key="5">
    <source>
        <dbReference type="ARBA" id="ARBA00022801"/>
    </source>
</evidence>
<comment type="catalytic activity">
    <reaction evidence="7 10">
        <text>a 5'-end (N(7)-methyl 5'-triphosphoguanosine)-ribonucleoside in mRNA + H2O = N(7)-methyl-GMP + a 5'-end diphospho-ribonucleoside in mRNA + 2 H(+)</text>
        <dbReference type="Rhea" id="RHEA:65388"/>
        <dbReference type="Rhea" id="RHEA-COMP:17165"/>
        <dbReference type="Rhea" id="RHEA-COMP:17167"/>
        <dbReference type="ChEBI" id="CHEBI:15377"/>
        <dbReference type="ChEBI" id="CHEBI:15378"/>
        <dbReference type="ChEBI" id="CHEBI:58285"/>
        <dbReference type="ChEBI" id="CHEBI:156461"/>
        <dbReference type="ChEBI" id="CHEBI:167616"/>
        <dbReference type="EC" id="3.6.1.59"/>
    </reaction>
</comment>
<dbReference type="Proteomes" id="UP000095287">
    <property type="component" value="Unplaced"/>
</dbReference>
<comment type="function">
    <text evidence="9">Decapping scavenger enzyme that catalyzes the cleavage of a residual cap structure following the degradation of mRNAs of the 3'-&gt;5' exosome-mediated mRNA decay pathway. Hydrolyzes cap analog structures like 7-methylguanosine nucleoside triphosphate (m7GpppG) and tri-methyl guanosine nucleoside triphosphate (m3(2,2,7)GpppG) with up to 2 nucleotide substrates (small capped oligoribonucleotides) and specifically releases 5'-phosphorylated RNA fragments and 7-methylguanosine monophosphate (m7GMP). Does not hydrolyze unmethylated cap analog (GpppG) and shows no decapping activity on intact m7GpppG-capped mRNA molecules. Does not hydrolyze 7-methylguanosine diphosphate (m7GDP) and tri-methylguanosine diphosphate (m3(2,2,7)GDP) to m(7)GMP and m3(2,2,7)GMP, respectively. May also play a role in the 5'-&gt;3 mRNA decay pathway; m7GDP, the downstream product released by the 5'-&gt;3' mRNA mediated decapping activity, may be also converted by dcs-1 to m7GMP. Binds to m7GpppG and strongly to m7GDP.</text>
</comment>
<proteinExistence type="inferred from homology"/>
<dbReference type="SUPFAM" id="SSF102860">
    <property type="entry name" value="mRNA decapping enzyme DcpS N-terminal domain"/>
    <property type="match status" value="1"/>
</dbReference>
<evidence type="ECO:0000256" key="2">
    <source>
        <dbReference type="ARBA" id="ARBA00010208"/>
    </source>
</evidence>
<comment type="function">
    <text evidence="10">Decapping scavenger enzyme that catalyzes the cleavage of a residual cap structure following the degradation of mRNAs by the 3'-&gt;5' exosome-mediated mRNA decay pathway.</text>
</comment>
<evidence type="ECO:0000256" key="10">
    <source>
        <dbReference type="PIRNR" id="PIRNR028973"/>
    </source>
</evidence>
<dbReference type="GO" id="GO:0140932">
    <property type="term" value="F:5'-(N(7)-methyl 5'-triphosphoguanosine)-[mRNA] diphosphatase activity"/>
    <property type="evidence" value="ECO:0007669"/>
    <property type="project" value="UniProtKB-EC"/>
</dbReference>
<keyword evidence="6 10" id="KW-0539">Nucleus</keyword>
<dbReference type="PANTHER" id="PTHR12978:SF0">
    <property type="entry name" value="M7GPPPX DIPHOSPHATASE"/>
    <property type="match status" value="1"/>
</dbReference>
<evidence type="ECO:0000256" key="4">
    <source>
        <dbReference type="ARBA" id="ARBA00015636"/>
    </source>
</evidence>
<name>A0A1I7ZJ11_9BILA</name>
<evidence type="ECO:0000256" key="9">
    <source>
        <dbReference type="ARBA" id="ARBA00056955"/>
    </source>
</evidence>
<dbReference type="PANTHER" id="PTHR12978">
    <property type="entry name" value="HISTIDINE TRIAD HIT PROTEIN MEMBER"/>
    <property type="match status" value="1"/>
</dbReference>
<dbReference type="WBParaSite" id="L893_g26681.t1">
    <property type="protein sequence ID" value="L893_g26681.t1"/>
    <property type="gene ID" value="L893_g26681"/>
</dbReference>
<evidence type="ECO:0000256" key="7">
    <source>
        <dbReference type="ARBA" id="ARBA00048222"/>
    </source>
</evidence>
<evidence type="ECO:0000256" key="8">
    <source>
        <dbReference type="ARBA" id="ARBA00050148"/>
    </source>
</evidence>
<dbReference type="GO" id="GO:0006397">
    <property type="term" value="P:mRNA processing"/>
    <property type="evidence" value="ECO:0007669"/>
    <property type="project" value="UniProtKB-KW"/>
</dbReference>
<dbReference type="GO" id="GO:0005634">
    <property type="term" value="C:nucleus"/>
    <property type="evidence" value="ECO:0007669"/>
    <property type="project" value="UniProtKB-SubCell"/>
</dbReference>
<dbReference type="Gene3D" id="3.30.428.10">
    <property type="entry name" value="HIT-like"/>
    <property type="match status" value="1"/>
</dbReference>
<comment type="subcellular location">
    <subcellularLocation>
        <location evidence="1 10">Nucleus</location>
    </subcellularLocation>
</comment>
<dbReference type="Gene3D" id="3.30.2240.10">
    <property type="entry name" value="mRNA decapping enzyme DcpS N-terminal domain"/>
    <property type="match status" value="2"/>
</dbReference>
<dbReference type="InterPro" id="IPR036265">
    <property type="entry name" value="HIT-like_sf"/>
</dbReference>
<feature type="binding site" evidence="12">
    <location>
        <begin position="236"/>
        <end position="247"/>
    </location>
    <ligand>
        <name>substrate</name>
    </ligand>
</feature>
<keyword evidence="13" id="KW-1185">Reference proteome</keyword>
<dbReference type="PIRSF" id="PIRSF028973">
    <property type="entry name" value="Scavenger_mRNA_decap_enz"/>
    <property type="match status" value="1"/>
</dbReference>
<dbReference type="SUPFAM" id="SSF54197">
    <property type="entry name" value="HIT-like"/>
    <property type="match status" value="1"/>
</dbReference>
<keyword evidence="5 10" id="KW-0378">Hydrolase</keyword>
<keyword evidence="10" id="KW-0507">mRNA processing</keyword>
<feature type="binding site" evidence="12">
    <location>
        <position position="153"/>
    </location>
    <ligand>
        <name>substrate</name>
    </ligand>
</feature>
<comment type="similarity">
    <text evidence="2 10">Belongs to the HIT family.</text>
</comment>
<organism evidence="13 14">
    <name type="scientific">Steinernema glaseri</name>
    <dbReference type="NCBI Taxonomy" id="37863"/>
    <lineage>
        <taxon>Eukaryota</taxon>
        <taxon>Metazoa</taxon>
        <taxon>Ecdysozoa</taxon>
        <taxon>Nematoda</taxon>
        <taxon>Chromadorea</taxon>
        <taxon>Rhabditida</taxon>
        <taxon>Tylenchina</taxon>
        <taxon>Panagrolaimomorpha</taxon>
        <taxon>Strongyloidoidea</taxon>
        <taxon>Steinernematidae</taxon>
        <taxon>Steinernema</taxon>
    </lineage>
</organism>